<feature type="region of interest" description="Disordered" evidence="4">
    <location>
        <begin position="350"/>
        <end position="376"/>
    </location>
</feature>
<gene>
    <name evidence="5" type="ORF">QQF64_028059</name>
</gene>
<evidence type="ECO:0008006" key="7">
    <source>
        <dbReference type="Google" id="ProtNLM"/>
    </source>
</evidence>
<dbReference type="Proteomes" id="UP001558613">
    <property type="component" value="Unassembled WGS sequence"/>
</dbReference>
<proteinExistence type="inferred from homology"/>
<evidence type="ECO:0000256" key="4">
    <source>
        <dbReference type="SAM" id="MobiDB-lite"/>
    </source>
</evidence>
<dbReference type="EMBL" id="JAYMGO010000006">
    <property type="protein sequence ID" value="KAL1272197.1"/>
    <property type="molecule type" value="Genomic_DNA"/>
</dbReference>
<feature type="compositionally biased region" description="Acidic residues" evidence="4">
    <location>
        <begin position="86"/>
        <end position="101"/>
    </location>
</feature>
<name>A0ABR3N5V0_9TELE</name>
<evidence type="ECO:0000256" key="3">
    <source>
        <dbReference type="SAM" id="Coils"/>
    </source>
</evidence>
<evidence type="ECO:0000313" key="5">
    <source>
        <dbReference type="EMBL" id="KAL1272197.1"/>
    </source>
</evidence>
<accession>A0ABR3N5V0</accession>
<protein>
    <recommendedName>
        <fullName evidence="7">SLAIN motif family member 1</fullName>
    </recommendedName>
</protein>
<feature type="coiled-coil region" evidence="3">
    <location>
        <begin position="13"/>
        <end position="40"/>
    </location>
</feature>
<evidence type="ECO:0000256" key="2">
    <source>
        <dbReference type="ARBA" id="ARBA00023054"/>
    </source>
</evidence>
<feature type="region of interest" description="Disordered" evidence="4">
    <location>
        <begin position="248"/>
        <end position="319"/>
    </location>
</feature>
<keyword evidence="2 3" id="KW-0175">Coiled coil</keyword>
<comment type="caution">
    <text evidence="5">The sequence shown here is derived from an EMBL/GenBank/DDBJ whole genome shotgun (WGS) entry which is preliminary data.</text>
</comment>
<feature type="compositionally biased region" description="Polar residues" evidence="4">
    <location>
        <begin position="290"/>
        <end position="309"/>
    </location>
</feature>
<evidence type="ECO:0000313" key="6">
    <source>
        <dbReference type="Proteomes" id="UP001558613"/>
    </source>
</evidence>
<evidence type="ECO:0000256" key="1">
    <source>
        <dbReference type="ARBA" id="ARBA00006652"/>
    </source>
</evidence>
<dbReference type="PANTHER" id="PTHR22406">
    <property type="entry name" value="NASCENT POLYPEPTIDE-ASSOCIATED COMPLEX SUBUNIT ALPHA, MUSCLE-SPECIFIC FORM"/>
    <property type="match status" value="1"/>
</dbReference>
<dbReference type="InterPro" id="IPR026179">
    <property type="entry name" value="Slain"/>
</dbReference>
<feature type="compositionally biased region" description="Acidic residues" evidence="4">
    <location>
        <begin position="256"/>
        <end position="266"/>
    </location>
</feature>
<dbReference type="Pfam" id="PF15301">
    <property type="entry name" value="SLAIN"/>
    <property type="match status" value="1"/>
</dbReference>
<sequence length="496" mass="54251">MEAAVLKPQMMADARAEREVQKLQELVRKLERQNEQLRTRANIVPPSPACLRATSCCIPSPAPSLACQYFPPDDPFPYFQPHSAADEEEEEDEDEEEDEEEPRALLDELMLLDLESASPSGDSDETWLYVCPRTHPWSAVGLDALRWTRHVLDQQRPELDAGRHSICQRLESGRGVRRSVFAQSSVEGDVSASETDEDSVSLGYKLQDLTDVQVMARLQEESLRQDYASTSSTSSSVNRRSASFSFQFGQRCDPHLDEEEDDDEDYGQLPPPQPRLSRSGALQRGLPHSHTFSSIRDWTRSSTPPSCAATQTQTQTQTSVYCTDTQTGLRSSSDKLRRSMPNLLMSAALSPVQSSPAPPPSSSMRNSQSFDSPGALNRLQTCIPAPAQLQNRVQSVGNFSSRQPLKATAYVSPTVKGPSPMTSSVSLQSLSVSGIPKAAASQIPSRSGLPRPASFIASGSGPRGKLTAPVRSLLTPPKSLATLSALRDGSWRDGCY</sequence>
<dbReference type="PANTHER" id="PTHR22406:SF2">
    <property type="entry name" value="SLAIN MOTIF-CONTAINING PROTEIN 1"/>
    <property type="match status" value="1"/>
</dbReference>
<keyword evidence="6" id="KW-1185">Reference proteome</keyword>
<reference evidence="5 6" key="1">
    <citation type="submission" date="2023-09" db="EMBL/GenBank/DDBJ databases">
        <authorList>
            <person name="Wang M."/>
        </authorList>
    </citation>
    <scope>NUCLEOTIDE SEQUENCE [LARGE SCALE GENOMIC DNA]</scope>
    <source>
        <strain evidence="5">GT-2023</strain>
        <tissue evidence="5">Liver</tissue>
    </source>
</reference>
<comment type="similarity">
    <text evidence="1">Belongs to the SLAIN motif-containing family.</text>
</comment>
<organism evidence="5 6">
    <name type="scientific">Cirrhinus molitorella</name>
    <name type="common">mud carp</name>
    <dbReference type="NCBI Taxonomy" id="172907"/>
    <lineage>
        <taxon>Eukaryota</taxon>
        <taxon>Metazoa</taxon>
        <taxon>Chordata</taxon>
        <taxon>Craniata</taxon>
        <taxon>Vertebrata</taxon>
        <taxon>Euteleostomi</taxon>
        <taxon>Actinopterygii</taxon>
        <taxon>Neopterygii</taxon>
        <taxon>Teleostei</taxon>
        <taxon>Ostariophysi</taxon>
        <taxon>Cypriniformes</taxon>
        <taxon>Cyprinidae</taxon>
        <taxon>Labeoninae</taxon>
        <taxon>Labeonini</taxon>
        <taxon>Cirrhinus</taxon>
    </lineage>
</organism>
<feature type="region of interest" description="Disordered" evidence="4">
    <location>
        <begin position="76"/>
        <end position="102"/>
    </location>
</feature>